<comment type="subcellular location">
    <subcellularLocation>
        <location evidence="1">Membrane</location>
        <topology evidence="1">Single-pass type II membrane protein</topology>
    </subcellularLocation>
</comment>
<evidence type="ECO:0000256" key="2">
    <source>
        <dbReference type="ARBA" id="ARBA00022676"/>
    </source>
</evidence>
<comment type="caution">
    <text evidence="6">The sequence shown here is derived from an EMBL/GenBank/DDBJ whole genome shotgun (WGS) entry which is preliminary data.</text>
</comment>
<feature type="non-terminal residue" evidence="6">
    <location>
        <position position="1"/>
    </location>
</feature>
<keyword evidence="5" id="KW-0325">Glycoprotein</keyword>
<dbReference type="InterPro" id="IPR003406">
    <property type="entry name" value="Glyco_trans_14"/>
</dbReference>
<sequence>IVLLSGSCIPLYSYRDTYKKITSSDRARISYKKDPTKKKEKMYFAHQWVILNRKTATDYARLADRKDVKARTFIKKMRRIYKDNDVIVGNKPVIGLEESDMHCPDEVYPINWFIKLYGKNMDKYIKRQMTTYTRWDMDKDPDHPQTFNIKTVKKYKKSICGRGHIFARKFNKQAAAYIGMNC</sequence>
<evidence type="ECO:0000256" key="1">
    <source>
        <dbReference type="ARBA" id="ARBA00004606"/>
    </source>
</evidence>
<dbReference type="Pfam" id="PF02485">
    <property type="entry name" value="Branch"/>
    <property type="match status" value="1"/>
</dbReference>
<protein>
    <submittedName>
        <fullName evidence="6">Uncharacterized protein</fullName>
    </submittedName>
</protein>
<accession>X1C041</accession>
<dbReference type="AlphaFoldDB" id="X1C041"/>
<evidence type="ECO:0000256" key="3">
    <source>
        <dbReference type="ARBA" id="ARBA00022679"/>
    </source>
</evidence>
<dbReference type="GO" id="GO:0016757">
    <property type="term" value="F:glycosyltransferase activity"/>
    <property type="evidence" value="ECO:0007669"/>
    <property type="project" value="UniProtKB-KW"/>
</dbReference>
<keyword evidence="3" id="KW-0808">Transferase</keyword>
<dbReference type="GO" id="GO:0016020">
    <property type="term" value="C:membrane"/>
    <property type="evidence" value="ECO:0007669"/>
    <property type="project" value="UniProtKB-SubCell"/>
</dbReference>
<evidence type="ECO:0000256" key="4">
    <source>
        <dbReference type="ARBA" id="ARBA00023136"/>
    </source>
</evidence>
<gene>
    <name evidence="6" type="ORF">S01H4_34341</name>
</gene>
<organism evidence="6">
    <name type="scientific">marine sediment metagenome</name>
    <dbReference type="NCBI Taxonomy" id="412755"/>
    <lineage>
        <taxon>unclassified sequences</taxon>
        <taxon>metagenomes</taxon>
        <taxon>ecological metagenomes</taxon>
    </lineage>
</organism>
<keyword evidence="4" id="KW-0472">Membrane</keyword>
<dbReference type="EMBL" id="BART01018163">
    <property type="protein sequence ID" value="GAG86727.1"/>
    <property type="molecule type" value="Genomic_DNA"/>
</dbReference>
<proteinExistence type="predicted"/>
<reference evidence="6" key="1">
    <citation type="journal article" date="2014" name="Front. Microbiol.">
        <title>High frequency of phylogenetically diverse reductive dehalogenase-homologous genes in deep subseafloor sedimentary metagenomes.</title>
        <authorList>
            <person name="Kawai M."/>
            <person name="Futagami T."/>
            <person name="Toyoda A."/>
            <person name="Takaki Y."/>
            <person name="Nishi S."/>
            <person name="Hori S."/>
            <person name="Arai W."/>
            <person name="Tsubouchi T."/>
            <person name="Morono Y."/>
            <person name="Uchiyama I."/>
            <person name="Ito T."/>
            <person name="Fujiyama A."/>
            <person name="Inagaki F."/>
            <person name="Takami H."/>
        </authorList>
    </citation>
    <scope>NUCLEOTIDE SEQUENCE</scope>
    <source>
        <strain evidence="6">Expedition CK06-06</strain>
    </source>
</reference>
<keyword evidence="2" id="KW-0328">Glycosyltransferase</keyword>
<evidence type="ECO:0000256" key="5">
    <source>
        <dbReference type="ARBA" id="ARBA00023180"/>
    </source>
</evidence>
<name>X1C041_9ZZZZ</name>
<evidence type="ECO:0000313" key="6">
    <source>
        <dbReference type="EMBL" id="GAG86727.1"/>
    </source>
</evidence>